<protein>
    <recommendedName>
        <fullName evidence="4">Signal transduction histidine kinase</fullName>
    </recommendedName>
</protein>
<name>A0A2T6G9W6_9BACL</name>
<evidence type="ECO:0000313" key="2">
    <source>
        <dbReference type="EMBL" id="PUA40937.1"/>
    </source>
</evidence>
<dbReference type="AlphaFoldDB" id="A0A2T6G9W6"/>
<organism evidence="2 3">
    <name type="scientific">Paenibacillus elgii</name>
    <dbReference type="NCBI Taxonomy" id="189691"/>
    <lineage>
        <taxon>Bacteria</taxon>
        <taxon>Bacillati</taxon>
        <taxon>Bacillota</taxon>
        <taxon>Bacilli</taxon>
        <taxon>Bacillales</taxon>
        <taxon>Paenibacillaceae</taxon>
        <taxon>Paenibacillus</taxon>
    </lineage>
</organism>
<dbReference type="EMBL" id="PYHP01000005">
    <property type="protein sequence ID" value="PUA40937.1"/>
    <property type="molecule type" value="Genomic_DNA"/>
</dbReference>
<feature type="transmembrane region" description="Helical" evidence="1">
    <location>
        <begin position="6"/>
        <end position="23"/>
    </location>
</feature>
<keyword evidence="1" id="KW-0812">Transmembrane</keyword>
<evidence type="ECO:0008006" key="4">
    <source>
        <dbReference type="Google" id="ProtNLM"/>
    </source>
</evidence>
<evidence type="ECO:0000313" key="3">
    <source>
        <dbReference type="Proteomes" id="UP000244184"/>
    </source>
</evidence>
<evidence type="ECO:0000256" key="1">
    <source>
        <dbReference type="SAM" id="Phobius"/>
    </source>
</evidence>
<keyword evidence="1" id="KW-1133">Transmembrane helix</keyword>
<dbReference type="Proteomes" id="UP000244184">
    <property type="component" value="Unassembled WGS sequence"/>
</dbReference>
<dbReference type="RefSeq" id="WP_108530004.1">
    <property type="nucleotide sequence ID" value="NZ_JAAGWC010000045.1"/>
</dbReference>
<comment type="caution">
    <text evidence="2">The sequence shown here is derived from an EMBL/GenBank/DDBJ whole genome shotgun (WGS) entry which is preliminary data.</text>
</comment>
<feature type="transmembrane region" description="Helical" evidence="1">
    <location>
        <begin position="35"/>
        <end position="56"/>
    </location>
</feature>
<sequence length="67" mass="7456">MSNGASILTFMIISFSLALILIMKKDSLPANVKRPLAILALVMVSFSFVLMIFSFFPARSKPIDFFP</sequence>
<gene>
    <name evidence="2" type="ORF">C8Z91_01820</name>
</gene>
<reference evidence="2 3" key="1">
    <citation type="submission" date="2018-03" db="EMBL/GenBank/DDBJ databases">
        <title>Genome sequence of Paenibacillus elgii strain AC13 an antimicrobial compound producing bacteria.</title>
        <authorList>
            <person name="Kurokawa A.S."/>
            <person name="Araujo J.F."/>
            <person name="Costa R.A."/>
            <person name="Ortega D.B."/>
            <person name="Pires A.S."/>
            <person name="Pappas G.J.Jr."/>
            <person name="Franco O.L."/>
            <person name="Barreto C."/>
            <person name="Magalhaes B.S."/>
            <person name="Kruger R.H."/>
        </authorList>
    </citation>
    <scope>NUCLEOTIDE SEQUENCE [LARGE SCALE GENOMIC DNA]</scope>
    <source>
        <strain evidence="2 3">AC13</strain>
    </source>
</reference>
<accession>A0A2T6G9W6</accession>
<proteinExistence type="predicted"/>
<keyword evidence="1" id="KW-0472">Membrane</keyword>